<dbReference type="AlphaFoldDB" id="A0AAP5KRJ8"/>
<feature type="domain" description="Serine aminopeptidase S33" evidence="3">
    <location>
        <begin position="14"/>
        <end position="141"/>
    </location>
</feature>
<organism evidence="5 6">
    <name type="scientific">Enterococcus dongliensis</name>
    <dbReference type="NCBI Taxonomy" id="2559925"/>
    <lineage>
        <taxon>Bacteria</taxon>
        <taxon>Bacillati</taxon>
        <taxon>Bacillota</taxon>
        <taxon>Bacilli</taxon>
        <taxon>Lactobacillales</taxon>
        <taxon>Enterococcaceae</taxon>
        <taxon>Enterococcus</taxon>
    </lineage>
</organism>
<evidence type="ECO:0000313" key="6">
    <source>
        <dbReference type="Proteomes" id="UP001245561"/>
    </source>
</evidence>
<dbReference type="Proteomes" id="UP001245561">
    <property type="component" value="Unassembled WGS sequence"/>
</dbReference>
<dbReference type="InterPro" id="IPR012354">
    <property type="entry name" value="Esterase_lipase"/>
</dbReference>
<dbReference type="InterPro" id="IPR022742">
    <property type="entry name" value="Hydrolase_4"/>
</dbReference>
<dbReference type="EMBL" id="JARPYR010000009">
    <property type="protein sequence ID" value="MDT2596584.1"/>
    <property type="molecule type" value="Genomic_DNA"/>
</dbReference>
<dbReference type="Proteomes" id="UP001256547">
    <property type="component" value="Unassembled WGS sequence"/>
</dbReference>
<comment type="caution">
    <text evidence="5">The sequence shown here is derived from an EMBL/GenBank/DDBJ whole genome shotgun (WGS) entry which is preliminary data.</text>
</comment>
<sequence>MLQAPDSLFFPHGKQAVLLLHAYSGSPNDVRMLARFLEKLNYTVYVPLYTGHKTADPLDILKETAEKWWQDSQHAVAFLHSKGYHDIAVFGLSMGGIFATRLLSTMPDEFVGGGFFCSPIAPVKTNVTENFLLYARQVLERTNGESIEEKINSYRPLVEQQLATIEEQARYAFENLAAINHPFFLAQSGKDEMIEAKGVFQTAERLRQTAFTLNWYPESGHVITVGPERRQFEQDVADFLASLGWRENNGEKNN</sequence>
<dbReference type="Gene3D" id="3.40.50.1820">
    <property type="entry name" value="alpha/beta hydrolase"/>
    <property type="match status" value="1"/>
</dbReference>
<accession>A0AAP5KRJ8</accession>
<protein>
    <submittedName>
        <fullName evidence="5">Alpha/beta hydrolase</fullName>
    </submittedName>
</protein>
<feature type="active site" description="Charge relay system" evidence="2">
    <location>
        <position position="221"/>
    </location>
</feature>
<evidence type="ECO:0000313" key="7">
    <source>
        <dbReference type="Proteomes" id="UP001256547"/>
    </source>
</evidence>
<dbReference type="EMBL" id="JARPYT010000009">
    <property type="protein sequence ID" value="MDT2637369.1"/>
    <property type="molecule type" value="Genomic_DNA"/>
</dbReference>
<name>A0AAP5KRJ8_9ENTE</name>
<evidence type="ECO:0000313" key="5">
    <source>
        <dbReference type="EMBL" id="MDT2637369.1"/>
    </source>
</evidence>
<evidence type="ECO:0000259" key="3">
    <source>
        <dbReference type="Pfam" id="PF12146"/>
    </source>
</evidence>
<dbReference type="InterPro" id="IPR050266">
    <property type="entry name" value="AB_hydrolase_sf"/>
</dbReference>
<feature type="active site" description="Charge relay system" evidence="2">
    <location>
        <position position="191"/>
    </location>
</feature>
<proteinExistence type="predicted"/>
<evidence type="ECO:0000256" key="1">
    <source>
        <dbReference type="ARBA" id="ARBA00022801"/>
    </source>
</evidence>
<dbReference type="SUPFAM" id="SSF53474">
    <property type="entry name" value="alpha/beta-Hydrolases"/>
    <property type="match status" value="1"/>
</dbReference>
<dbReference type="GO" id="GO:0052689">
    <property type="term" value="F:carboxylic ester hydrolase activity"/>
    <property type="evidence" value="ECO:0007669"/>
    <property type="project" value="InterPro"/>
</dbReference>
<keyword evidence="1 5" id="KW-0378">Hydrolase</keyword>
<dbReference type="PANTHER" id="PTHR43798">
    <property type="entry name" value="MONOACYLGLYCEROL LIPASE"/>
    <property type="match status" value="1"/>
</dbReference>
<keyword evidence="7" id="KW-1185">Reference proteome</keyword>
<dbReference type="Pfam" id="PF12146">
    <property type="entry name" value="Hydrolase_4"/>
    <property type="match status" value="1"/>
</dbReference>
<dbReference type="PANTHER" id="PTHR43798:SF31">
    <property type="entry name" value="AB HYDROLASE SUPERFAMILY PROTEIN YCLE"/>
    <property type="match status" value="1"/>
</dbReference>
<feature type="active site" description="Nucleophile" evidence="2">
    <location>
        <position position="93"/>
    </location>
</feature>
<evidence type="ECO:0000256" key="2">
    <source>
        <dbReference type="PIRSR" id="PIRSR017388-1"/>
    </source>
</evidence>
<dbReference type="PIRSF" id="PIRSF017388">
    <property type="entry name" value="Esterase_lipase"/>
    <property type="match status" value="1"/>
</dbReference>
<dbReference type="InterPro" id="IPR029058">
    <property type="entry name" value="AB_hydrolase_fold"/>
</dbReference>
<evidence type="ECO:0000313" key="4">
    <source>
        <dbReference type="EMBL" id="MDT2596584.1"/>
    </source>
</evidence>
<dbReference type="GO" id="GO:0016020">
    <property type="term" value="C:membrane"/>
    <property type="evidence" value="ECO:0007669"/>
    <property type="project" value="TreeGrafter"/>
</dbReference>
<gene>
    <name evidence="5" type="ORF">P7D36_07560</name>
    <name evidence="4" type="ORF">P7D39_06015</name>
</gene>
<reference evidence="5 7" key="1">
    <citation type="submission" date="2023-03" db="EMBL/GenBank/DDBJ databases">
        <authorList>
            <person name="Shen W."/>
            <person name="Cai J."/>
        </authorList>
    </citation>
    <scope>NUCLEOTIDE SEQUENCE</scope>
    <source>
        <strain evidence="5">P55-2</strain>
        <strain evidence="4 7">P72-2</strain>
    </source>
</reference>
<dbReference type="RefSeq" id="WP_137604037.1">
    <property type="nucleotide sequence ID" value="NZ_JARPYR010000009.1"/>
</dbReference>